<accession>A0A0F5J8X0</accession>
<organism evidence="1 2">
    <name type="scientific">Parabacteroides goldsteinii DSM 19448 = WAL 12034</name>
    <dbReference type="NCBI Taxonomy" id="927665"/>
    <lineage>
        <taxon>Bacteria</taxon>
        <taxon>Pseudomonadati</taxon>
        <taxon>Bacteroidota</taxon>
        <taxon>Bacteroidia</taxon>
        <taxon>Bacteroidales</taxon>
        <taxon>Tannerellaceae</taxon>
        <taxon>Parabacteroides</taxon>
    </lineage>
</organism>
<sequence>MKKRKENMTPDYRKSGYLKVGRSVLRAFFMGERDLRELASVLLCVETFAYFSEGQVWLNDQVYFCHPGEWITSYTEIEELTGIDRRQVKKYLVKLEKQHFVFVSNVGFYKRIALVNYEQSVQVQHGEPVAHNPNGTDRNDSGGSIWDEAMNFYNPGNDQKGAVN</sequence>
<evidence type="ECO:0000313" key="1">
    <source>
        <dbReference type="EMBL" id="KKB53857.1"/>
    </source>
</evidence>
<dbReference type="HOGENOM" id="CLU_1617398_0_0_10"/>
<dbReference type="EMBL" id="AQHV01000014">
    <property type="protein sequence ID" value="KKB53857.1"/>
    <property type="molecule type" value="Genomic_DNA"/>
</dbReference>
<dbReference type="Proteomes" id="UP000033047">
    <property type="component" value="Unassembled WGS sequence"/>
</dbReference>
<reference evidence="1 2" key="1">
    <citation type="submission" date="2013-04" db="EMBL/GenBank/DDBJ databases">
        <title>The Genome Sequence of Parabacteroides goldsteinii DSM 19448.</title>
        <authorList>
            <consortium name="The Broad Institute Genomics Platform"/>
            <person name="Earl A."/>
            <person name="Ward D."/>
            <person name="Feldgarden M."/>
            <person name="Gevers D."/>
            <person name="Martens E."/>
            <person name="Sakamoto M."/>
            <person name="Benno Y."/>
            <person name="Song Y."/>
            <person name="Liu C."/>
            <person name="Lee J."/>
            <person name="Bolanos M."/>
            <person name="Vaisanen M.L."/>
            <person name="Finegold S.M."/>
            <person name="Walker B."/>
            <person name="Young S."/>
            <person name="Zeng Q."/>
            <person name="Gargeya S."/>
            <person name="Fitzgerald M."/>
            <person name="Haas B."/>
            <person name="Abouelleil A."/>
            <person name="Allen A.W."/>
            <person name="Alvarado L."/>
            <person name="Arachchi H.M."/>
            <person name="Berlin A.M."/>
            <person name="Chapman S.B."/>
            <person name="Gainer-Dewar J."/>
            <person name="Goldberg J."/>
            <person name="Griggs A."/>
            <person name="Gujja S."/>
            <person name="Hansen M."/>
            <person name="Howarth C."/>
            <person name="Imamovic A."/>
            <person name="Ireland A."/>
            <person name="Larimer J."/>
            <person name="McCowan C."/>
            <person name="Murphy C."/>
            <person name="Pearson M."/>
            <person name="Poon T.W."/>
            <person name="Priest M."/>
            <person name="Roberts A."/>
            <person name="Saif S."/>
            <person name="Shea T."/>
            <person name="Sisk P."/>
            <person name="Sykes S."/>
            <person name="Wortman J."/>
            <person name="Nusbaum C."/>
            <person name="Birren B."/>
        </authorList>
    </citation>
    <scope>NUCLEOTIDE SEQUENCE [LARGE SCALE GENOMIC DNA]</scope>
    <source>
        <strain evidence="1 2">DSM 19448</strain>
    </source>
</reference>
<comment type="caution">
    <text evidence="1">The sequence shown here is derived from an EMBL/GenBank/DDBJ whole genome shotgun (WGS) entry which is preliminary data.</text>
</comment>
<protein>
    <submittedName>
        <fullName evidence="1">Uncharacterized protein</fullName>
    </submittedName>
</protein>
<dbReference type="RefSeq" id="WP_007659198.1">
    <property type="nucleotide sequence ID" value="NZ_KQ033913.1"/>
</dbReference>
<dbReference type="AlphaFoldDB" id="A0A0F5J8X0"/>
<evidence type="ECO:0000313" key="2">
    <source>
        <dbReference type="Proteomes" id="UP000033047"/>
    </source>
</evidence>
<dbReference type="PATRIC" id="fig|927665.4.peg.3503"/>
<dbReference type="STRING" id="927665.HMPREF1535_03410"/>
<proteinExistence type="predicted"/>
<name>A0A0F5J8X0_9BACT</name>
<gene>
    <name evidence="1" type="ORF">HMPREF1535_03410</name>
</gene>